<organism evidence="1 2">
    <name type="scientific">Trametes pubescens</name>
    <name type="common">White-rot fungus</name>
    <dbReference type="NCBI Taxonomy" id="154538"/>
    <lineage>
        <taxon>Eukaryota</taxon>
        <taxon>Fungi</taxon>
        <taxon>Dikarya</taxon>
        <taxon>Basidiomycota</taxon>
        <taxon>Agaricomycotina</taxon>
        <taxon>Agaricomycetes</taxon>
        <taxon>Polyporales</taxon>
        <taxon>Polyporaceae</taxon>
        <taxon>Trametes</taxon>
    </lineage>
</organism>
<reference evidence="1 2" key="1">
    <citation type="submission" date="2016-10" db="EMBL/GenBank/DDBJ databases">
        <title>Genome sequence of the basidiomycete white-rot fungus Trametes pubescens.</title>
        <authorList>
            <person name="Makela M.R."/>
            <person name="Granchi Z."/>
            <person name="Peng M."/>
            <person name="De Vries R.P."/>
            <person name="Grigoriev I."/>
            <person name="Riley R."/>
            <person name="Hilden K."/>
        </authorList>
    </citation>
    <scope>NUCLEOTIDE SEQUENCE [LARGE SCALE GENOMIC DNA]</scope>
    <source>
        <strain evidence="1 2">FBCC735</strain>
    </source>
</reference>
<gene>
    <name evidence="1" type="ORF">TRAPUB_4911</name>
</gene>
<name>A0A1M2V9Q8_TRAPU</name>
<accession>A0A1M2V9Q8</accession>
<evidence type="ECO:0000313" key="2">
    <source>
        <dbReference type="Proteomes" id="UP000184267"/>
    </source>
</evidence>
<sequence length="327" mass="36168">MIVDHSDLTSILCLRQTSLELRAHAQAILLDDKTALLAFYVARHDKLWQHLADWGAVVGGFAALSFLLRDPLLLNTTLEIYVSPLNSDHLEQVLQEDFDLALAQTGTQHWRLNRYATCRQISHTTSFICPNGRYIDVHTAATSSSLDPIASSVITAFSNWVSPHAFACAYPALTLRRRALRSLPSSASPELPGVYSHLIGHGFSIEQDAASWSDWSALVQDVPPPGSRPCLRQAFLCLTQARYFGDAGSLLNVFEPKEYGLRRLRSEHLPPFGISVVWRMLGPPCDGPCSFKDPLLPGDIITLPSVLIPPTTWFRLTYVGPDVVSPI</sequence>
<keyword evidence="2" id="KW-1185">Reference proteome</keyword>
<dbReference type="EMBL" id="MNAD01001543">
    <property type="protein sequence ID" value="OJT04368.1"/>
    <property type="molecule type" value="Genomic_DNA"/>
</dbReference>
<dbReference type="Proteomes" id="UP000184267">
    <property type="component" value="Unassembled WGS sequence"/>
</dbReference>
<dbReference type="AlphaFoldDB" id="A0A1M2V9Q8"/>
<protein>
    <submittedName>
        <fullName evidence="1">Uncharacterized protein</fullName>
    </submittedName>
</protein>
<dbReference type="OrthoDB" id="2758611at2759"/>
<proteinExistence type="predicted"/>
<comment type="caution">
    <text evidence="1">The sequence shown here is derived from an EMBL/GenBank/DDBJ whole genome shotgun (WGS) entry which is preliminary data.</text>
</comment>
<evidence type="ECO:0000313" key="1">
    <source>
        <dbReference type="EMBL" id="OJT04368.1"/>
    </source>
</evidence>